<comment type="caution">
    <text evidence="2">The sequence shown here is derived from an EMBL/GenBank/DDBJ whole genome shotgun (WGS) entry which is preliminary data.</text>
</comment>
<keyword evidence="3" id="KW-1185">Reference proteome</keyword>
<reference evidence="2 3" key="1">
    <citation type="submission" date="2016-01" db="EMBL/GenBank/DDBJ databases">
        <title>The new phylogeny of the genus Mycobacterium.</title>
        <authorList>
            <person name="Tarcisio F."/>
            <person name="Conor M."/>
            <person name="Antonella G."/>
            <person name="Elisabetta G."/>
            <person name="Giulia F.S."/>
            <person name="Sara T."/>
            <person name="Anna F."/>
            <person name="Clotilde B."/>
            <person name="Roberto B."/>
            <person name="Veronica D.S."/>
            <person name="Fabio R."/>
            <person name="Monica P."/>
            <person name="Olivier J."/>
            <person name="Enrico T."/>
            <person name="Nicola S."/>
        </authorList>
    </citation>
    <scope>NUCLEOTIDE SEQUENCE [LARGE SCALE GENOMIC DNA]</scope>
    <source>
        <strain evidence="2 3">DSM 44153</strain>
    </source>
</reference>
<dbReference type="Proteomes" id="UP000193090">
    <property type="component" value="Unassembled WGS sequence"/>
</dbReference>
<dbReference type="Pfam" id="PF20060">
    <property type="entry name" value="DUF6459"/>
    <property type="match status" value="1"/>
</dbReference>
<sequence length="151" mass="16020">MAPVADYEPPPRTLPGGRPPAPLRRRSRPSRPRPARVPQPGLLPAARFADAALRRILEVIDRRRPVQHLRPLLSAGLFESLLAGGHATATGGPARTTAALQRVRLQASGAGEPPGAAEVFGTYRRGGRVHAIAGRVEQAGPGWRVVALHIG</sequence>
<feature type="compositionally biased region" description="Pro residues" evidence="1">
    <location>
        <begin position="8"/>
        <end position="22"/>
    </location>
</feature>
<dbReference type="EMBL" id="LQPZ01000037">
    <property type="protein sequence ID" value="ORX01406.1"/>
    <property type="molecule type" value="Genomic_DNA"/>
</dbReference>
<gene>
    <name evidence="2" type="ORF">AWC30_13540</name>
</gene>
<evidence type="ECO:0008006" key="4">
    <source>
        <dbReference type="Google" id="ProtNLM"/>
    </source>
</evidence>
<dbReference type="InterPro" id="IPR045596">
    <property type="entry name" value="DUF6459"/>
</dbReference>
<organism evidence="2 3">
    <name type="scientific">Mycolicibacillus trivialis</name>
    <dbReference type="NCBI Taxonomy" id="1798"/>
    <lineage>
        <taxon>Bacteria</taxon>
        <taxon>Bacillati</taxon>
        <taxon>Actinomycetota</taxon>
        <taxon>Actinomycetes</taxon>
        <taxon>Mycobacteriales</taxon>
        <taxon>Mycobacteriaceae</taxon>
        <taxon>Mycolicibacillus</taxon>
    </lineage>
</organism>
<proteinExistence type="predicted"/>
<dbReference type="STRING" id="1798.AWC30_13540"/>
<evidence type="ECO:0000256" key="1">
    <source>
        <dbReference type="SAM" id="MobiDB-lite"/>
    </source>
</evidence>
<name>A0A1X2EGX9_9MYCO</name>
<evidence type="ECO:0000313" key="3">
    <source>
        <dbReference type="Proteomes" id="UP000193090"/>
    </source>
</evidence>
<evidence type="ECO:0000313" key="2">
    <source>
        <dbReference type="EMBL" id="ORX01406.1"/>
    </source>
</evidence>
<protein>
    <recommendedName>
        <fullName evidence="4">Alanine, arginine and proline rich protein</fullName>
    </recommendedName>
</protein>
<accession>A0A1X2EGX9</accession>
<feature type="region of interest" description="Disordered" evidence="1">
    <location>
        <begin position="1"/>
        <end position="41"/>
    </location>
</feature>
<dbReference type="AlphaFoldDB" id="A0A1X2EGX9"/>
<feature type="compositionally biased region" description="Basic residues" evidence="1">
    <location>
        <begin position="23"/>
        <end position="34"/>
    </location>
</feature>